<dbReference type="PANTHER" id="PTHR30565">
    <property type="entry name" value="PROTEIN YCIF"/>
    <property type="match status" value="1"/>
</dbReference>
<sequence>MKTLNDLFEHKLKDLYSAEIQLLAALPDIVEHANDKRLKQAFENHLEETKEQKSRIENICRELNITPSGETCQAMKGLIKETKQFIGQAEGDELMDVGLIAEIQRVQHYEISGYGTVVRFAKELGYRQIAKTLQETLNEEYDADNVLEKLAETRLNKKAINDA</sequence>
<dbReference type="Gene3D" id="1.20.1260.10">
    <property type="match status" value="1"/>
</dbReference>
<evidence type="ECO:0000313" key="3">
    <source>
        <dbReference type="Proteomes" id="UP000008898"/>
    </source>
</evidence>
<keyword evidence="3" id="KW-1185">Reference proteome</keyword>
<dbReference type="Proteomes" id="UP000008898">
    <property type="component" value="Chromosome"/>
</dbReference>
<dbReference type="CDD" id="cd07909">
    <property type="entry name" value="YciF"/>
    <property type="match status" value="1"/>
</dbReference>
<dbReference type="OrthoDB" id="9795056at2"/>
<dbReference type="Pfam" id="PF05974">
    <property type="entry name" value="DUF892"/>
    <property type="match status" value="1"/>
</dbReference>
<dbReference type="STRING" id="63186.ZOBELLIA_1092"/>
<evidence type="ECO:0000313" key="2">
    <source>
        <dbReference type="EMBL" id="CAZ95150.1"/>
    </source>
</evidence>
<gene>
    <name evidence="2" type="ordered locus">zobellia_1092</name>
</gene>
<name>G0L2R7_ZOBGA</name>
<dbReference type="AlphaFoldDB" id="G0L2R7"/>
<protein>
    <submittedName>
        <fullName evidence="2">Uncharacterized protein</fullName>
    </submittedName>
</protein>
<dbReference type="PANTHER" id="PTHR30565:SF9">
    <property type="entry name" value="PROTEIN YCIF"/>
    <property type="match status" value="1"/>
</dbReference>
<keyword evidence="1" id="KW-0175">Coiled coil</keyword>
<dbReference type="InterPro" id="IPR010287">
    <property type="entry name" value="DUF892_YciF-like"/>
</dbReference>
<reference evidence="3" key="1">
    <citation type="submission" date="2009-07" db="EMBL/GenBank/DDBJ databases">
        <title>Complete genome sequence of Zobellia galactanivorans Dsij.</title>
        <authorList>
            <consortium name="Genoscope - CEA"/>
        </authorList>
    </citation>
    <scope>NUCLEOTIDE SEQUENCE [LARGE SCALE GENOMIC DNA]</scope>
    <source>
        <strain evidence="3">DSM 12802 / CCUG 47099 / CIP 106680 / NCIMB 13871 / Dsij</strain>
    </source>
</reference>
<dbReference type="InterPro" id="IPR009078">
    <property type="entry name" value="Ferritin-like_SF"/>
</dbReference>
<evidence type="ECO:0000256" key="1">
    <source>
        <dbReference type="SAM" id="Coils"/>
    </source>
</evidence>
<proteinExistence type="predicted"/>
<dbReference type="InterPro" id="IPR012347">
    <property type="entry name" value="Ferritin-like"/>
</dbReference>
<dbReference type="SUPFAM" id="SSF47240">
    <property type="entry name" value="Ferritin-like"/>
    <property type="match status" value="1"/>
</dbReference>
<dbReference type="RefSeq" id="WP_013992459.1">
    <property type="nucleotide sequence ID" value="NC_015844.1"/>
</dbReference>
<reference evidence="2 3" key="2">
    <citation type="journal article" date="2012" name="Environ. Microbiol.">
        <title>Characterization of the first alginolytic operons in a marine bacterium: from their emergence in marine Flavobacteriia to their independent transfers to marine Proteobacteria and human gut Bacteroides.</title>
        <authorList>
            <person name="Thomas F."/>
            <person name="Barbeyron T."/>
            <person name="Tonon T."/>
            <person name="Genicot S."/>
            <person name="Czjzek M."/>
            <person name="Michel G."/>
        </authorList>
    </citation>
    <scope>NUCLEOTIDE SEQUENCE [LARGE SCALE GENOMIC DNA]</scope>
    <source>
        <strain evidence="3">DSM 12802 / CCUG 47099 / CIP 106680 / NCIMB 13871 / Dsij</strain>
    </source>
</reference>
<dbReference type="EMBL" id="FP476056">
    <property type="protein sequence ID" value="CAZ95150.1"/>
    <property type="molecule type" value="Genomic_DNA"/>
</dbReference>
<feature type="coiled-coil region" evidence="1">
    <location>
        <begin position="39"/>
        <end position="66"/>
    </location>
</feature>
<accession>G0L2R7</accession>
<dbReference type="HOGENOM" id="CLU_102561_0_0_10"/>
<dbReference type="KEGG" id="zga:ZOBELLIA_1092"/>
<dbReference type="PATRIC" id="fig|63186.3.peg.1076"/>
<dbReference type="InterPro" id="IPR047114">
    <property type="entry name" value="YciF"/>
</dbReference>
<organism evidence="2 3">
    <name type="scientific">Zobellia galactanivorans (strain DSM 12802 / CCUG 47099 / CIP 106680 / NCIMB 13871 / Dsij)</name>
    <dbReference type="NCBI Taxonomy" id="63186"/>
    <lineage>
        <taxon>Bacteria</taxon>
        <taxon>Pseudomonadati</taxon>
        <taxon>Bacteroidota</taxon>
        <taxon>Flavobacteriia</taxon>
        <taxon>Flavobacteriales</taxon>
        <taxon>Flavobacteriaceae</taxon>
        <taxon>Zobellia</taxon>
    </lineage>
</organism>